<comment type="caution">
    <text evidence="1">The sequence shown here is derived from an EMBL/GenBank/DDBJ whole genome shotgun (WGS) entry which is preliminary data.</text>
</comment>
<keyword evidence="2" id="KW-1185">Reference proteome</keyword>
<reference evidence="1 2" key="1">
    <citation type="journal article" date="2013" name="Int. J. Syst. Evol. Microbiol.">
        <title>Celerinatantimonas yamalensis sp. nov., a cold-adapted diazotrophic bacterium from a cold permafrost brine.</title>
        <authorList>
            <person name="Shcherbakova V."/>
            <person name="Chuvilskaya N."/>
            <person name="Rivkina E."/>
            <person name="Demidov N."/>
            <person name="Uchaeva V."/>
            <person name="Suetin S."/>
            <person name="Suzina N."/>
            <person name="Gilichinsky D."/>
        </authorList>
    </citation>
    <scope>NUCLEOTIDE SEQUENCE [LARGE SCALE GENOMIC DNA]</scope>
    <source>
        <strain evidence="1 2">C7</strain>
    </source>
</reference>
<name>A0ABW9G2T4_9GAMM</name>
<evidence type="ECO:0000313" key="2">
    <source>
        <dbReference type="Proteomes" id="UP001629953"/>
    </source>
</evidence>
<accession>A0ABW9G2T4</accession>
<evidence type="ECO:0000313" key="1">
    <source>
        <dbReference type="EMBL" id="MFM2483777.1"/>
    </source>
</evidence>
<dbReference type="RefSeq" id="WP_408621933.1">
    <property type="nucleotide sequence ID" value="NZ_JBEQCT010000001.1"/>
</dbReference>
<gene>
    <name evidence="1" type="ORF">ABUE30_01590</name>
</gene>
<proteinExistence type="predicted"/>
<sequence>MDIFISNSPGVKSLEYLAKILEQGLPLTDMKEGESSNYFGGQYFEALLNEAKVKLYYLDTEMLEDWIYILDCQYMSAESVEFLAEKTASLGLECFIAEGNWYKRMGVPRKALQALTNASNRRFSVALCSTTNRACCGRYVLLDIKDLRREIYIR</sequence>
<dbReference type="Proteomes" id="UP001629953">
    <property type="component" value="Unassembled WGS sequence"/>
</dbReference>
<dbReference type="EMBL" id="JBEQCT010000001">
    <property type="protein sequence ID" value="MFM2483777.1"/>
    <property type="molecule type" value="Genomic_DNA"/>
</dbReference>
<protein>
    <submittedName>
        <fullName evidence="1">Uncharacterized protein</fullName>
    </submittedName>
</protein>
<organism evidence="1 2">
    <name type="scientific">Celerinatantimonas yamalensis</name>
    <dbReference type="NCBI Taxonomy" id="559956"/>
    <lineage>
        <taxon>Bacteria</taxon>
        <taxon>Pseudomonadati</taxon>
        <taxon>Pseudomonadota</taxon>
        <taxon>Gammaproteobacteria</taxon>
        <taxon>Celerinatantimonadaceae</taxon>
        <taxon>Celerinatantimonas</taxon>
    </lineage>
</organism>